<dbReference type="GO" id="GO:0005975">
    <property type="term" value="P:carbohydrate metabolic process"/>
    <property type="evidence" value="ECO:0007669"/>
    <property type="project" value="InterPro"/>
</dbReference>
<evidence type="ECO:0000256" key="3">
    <source>
        <dbReference type="ARBA" id="ARBA00023277"/>
    </source>
</evidence>
<dbReference type="InterPro" id="IPR013783">
    <property type="entry name" value="Ig-like_fold"/>
</dbReference>
<dbReference type="Pfam" id="PF01915">
    <property type="entry name" value="Glyco_hydro_3_C"/>
    <property type="match status" value="1"/>
</dbReference>
<evidence type="ECO:0000259" key="5">
    <source>
        <dbReference type="SMART" id="SM01217"/>
    </source>
</evidence>
<dbReference type="RefSeq" id="WP_057777641.1">
    <property type="nucleotide sequence ID" value="NZ_AYYY01000007.1"/>
</dbReference>
<dbReference type="Gene3D" id="3.40.50.1700">
    <property type="entry name" value="Glycoside hydrolase family 3 C-terminal domain"/>
    <property type="match status" value="1"/>
</dbReference>
<dbReference type="InterPro" id="IPR017853">
    <property type="entry name" value="GH"/>
</dbReference>
<dbReference type="SUPFAM" id="SSF52279">
    <property type="entry name" value="Beta-D-glucan exohydrolase, C-terminal domain"/>
    <property type="match status" value="1"/>
</dbReference>
<dbReference type="PANTHER" id="PTHR42715:SF10">
    <property type="entry name" value="BETA-GLUCOSIDASE"/>
    <property type="match status" value="1"/>
</dbReference>
<reference evidence="6 7" key="1">
    <citation type="journal article" date="2015" name="Genome Announc.">
        <title>Expanding the biotechnology potential of lactobacilli through comparative genomics of 213 strains and associated genera.</title>
        <authorList>
            <person name="Sun Z."/>
            <person name="Harris H.M."/>
            <person name="McCann A."/>
            <person name="Guo C."/>
            <person name="Argimon S."/>
            <person name="Zhang W."/>
            <person name="Yang X."/>
            <person name="Jeffery I.B."/>
            <person name="Cooney J.C."/>
            <person name="Kagawa T.F."/>
            <person name="Liu W."/>
            <person name="Song Y."/>
            <person name="Salvetti E."/>
            <person name="Wrobel A."/>
            <person name="Rasinkangas P."/>
            <person name="Parkhill J."/>
            <person name="Rea M.C."/>
            <person name="O'Sullivan O."/>
            <person name="Ritari J."/>
            <person name="Douillard F.P."/>
            <person name="Paul Ross R."/>
            <person name="Yang R."/>
            <person name="Briner A.E."/>
            <person name="Felis G.E."/>
            <person name="de Vos W.M."/>
            <person name="Barrangou R."/>
            <person name="Klaenhammer T.R."/>
            <person name="Caufield P.W."/>
            <person name="Cui Y."/>
            <person name="Zhang H."/>
            <person name="O'Toole P.W."/>
        </authorList>
    </citation>
    <scope>NUCLEOTIDE SEQUENCE [LARGE SCALE GENOMIC DNA]</scope>
    <source>
        <strain evidence="6 7">DSM 20634</strain>
    </source>
</reference>
<dbReference type="GO" id="GO:0008422">
    <property type="term" value="F:beta-glucosidase activity"/>
    <property type="evidence" value="ECO:0007669"/>
    <property type="project" value="UniProtKB-ARBA"/>
</dbReference>
<dbReference type="Gene3D" id="2.60.40.10">
    <property type="entry name" value="Immunoglobulins"/>
    <property type="match status" value="1"/>
</dbReference>
<evidence type="ECO:0000313" key="6">
    <source>
        <dbReference type="EMBL" id="KRM62253.1"/>
    </source>
</evidence>
<dbReference type="InterPro" id="IPR001764">
    <property type="entry name" value="Glyco_hydro_3_N"/>
</dbReference>
<feature type="domain" description="Fibronectin type III-like" evidence="5">
    <location>
        <begin position="577"/>
        <end position="647"/>
    </location>
</feature>
<proteinExistence type="inferred from homology"/>
<dbReference type="FunFam" id="2.60.40.10:FF:000495">
    <property type="entry name" value="Periplasmic beta-glucosidase"/>
    <property type="match status" value="1"/>
</dbReference>
<accession>A0A0R2A5C4</accession>
<comment type="caution">
    <text evidence="6">The sequence shown here is derived from an EMBL/GenBank/DDBJ whole genome shotgun (WGS) entry which is preliminary data.</text>
</comment>
<keyword evidence="4 6" id="KW-0326">Glycosidase</keyword>
<dbReference type="EMBL" id="AYYY01000007">
    <property type="protein sequence ID" value="KRM62253.1"/>
    <property type="molecule type" value="Genomic_DNA"/>
</dbReference>
<dbReference type="AlphaFoldDB" id="A0A0R2A5C4"/>
<gene>
    <name evidence="6" type="ORF">FC26_GL000039</name>
</gene>
<dbReference type="InterPro" id="IPR036881">
    <property type="entry name" value="Glyco_hydro_3_C_sf"/>
</dbReference>
<sequence>MEITQSFLNQLPLQDKAAIVCGHHFWFTHENLKYGIKKVMMTDGPSGLRKQSSSGDALGINNSVQAVSFPASALTACSFDRRSIEALGEHLGQAARAEQISLLLGPGVNIKRSPLAGRNFEYFSEDPYLTGEMGVAYVNGVQSQHVGVSVKHFAANNRENQRFTASSDVDERSLREIYLAAFEKIVKKAAPATLMCSYNALNGTLNSQNHWLLTDVLRQEWGFDGLVMSDWGAVADHTAAIKAGLDLEMPGKGAESEQEIIDAVHDGTLDEHQLDNSVRRVLRTVHQWPAPESSMDYDLEEQHQFARQLAANSMVLLKNKNQTLPIDQNETVAVLGELAVKPRFQGGGSSHVNAYRVSIPYDEISQRSNAIYGQGYQLADETTHEALIEQALEVAKDADKVIIFAGYPESYESEGFDKQKMTLPTNQIELIKAVSQMGKPVVVVLQNGSAVEMPWIDQVSAVLETYLAGETVGEATADVLYGDVNPSGKLAETFPLKLEDNPTFGTFGMDHDHERYHEGIYVGYRYYDVKQKNVLFPFGYGLSYTKFDYQNIRIRVTGNRVRVQFDVTNVGDRSGQAVAEIYVANQVSEVEKPIRELKNFDKVDLAPGETRTVTAILTDRDLSWYNQDQGRWQCDAGNYAIQIGTSSRNLVLSQVIKFTPIRQPHVQITENTYVGELQKYPELQSALIDSGLDAVIQRVTQESDSARLLENMPLRAGVMIGIDRAMVSRFLQLANQNNGYNG</sequence>
<organism evidence="6 7">
    <name type="scientific">Paucilactobacillus vaccinostercus DSM 20634</name>
    <dbReference type="NCBI Taxonomy" id="1423813"/>
    <lineage>
        <taxon>Bacteria</taxon>
        <taxon>Bacillati</taxon>
        <taxon>Bacillota</taxon>
        <taxon>Bacilli</taxon>
        <taxon>Lactobacillales</taxon>
        <taxon>Lactobacillaceae</taxon>
        <taxon>Paucilactobacillus</taxon>
    </lineage>
</organism>
<name>A0A0R2A5C4_9LACO</name>
<dbReference type="Pfam" id="PF14310">
    <property type="entry name" value="Fn3-like"/>
    <property type="match status" value="1"/>
</dbReference>
<dbReference type="InterPro" id="IPR002772">
    <property type="entry name" value="Glyco_hydro_3_C"/>
</dbReference>
<dbReference type="PROSITE" id="PS00775">
    <property type="entry name" value="GLYCOSYL_HYDROL_F3"/>
    <property type="match status" value="1"/>
</dbReference>
<dbReference type="Pfam" id="PF00933">
    <property type="entry name" value="Glyco_hydro_3"/>
    <property type="match status" value="1"/>
</dbReference>
<protein>
    <submittedName>
        <fullName evidence="6">Beta-glucosidase-related glycosidase</fullName>
    </submittedName>
</protein>
<dbReference type="PRINTS" id="PR00133">
    <property type="entry name" value="GLHYDRLASE3"/>
</dbReference>
<dbReference type="InterPro" id="IPR026891">
    <property type="entry name" value="Fn3-like"/>
</dbReference>
<dbReference type="Proteomes" id="UP000051733">
    <property type="component" value="Unassembled WGS sequence"/>
</dbReference>
<evidence type="ECO:0000256" key="1">
    <source>
        <dbReference type="ARBA" id="ARBA00005336"/>
    </source>
</evidence>
<dbReference type="OrthoDB" id="9805821at2"/>
<dbReference type="InterPro" id="IPR036962">
    <property type="entry name" value="Glyco_hydro_3_N_sf"/>
</dbReference>
<dbReference type="PATRIC" id="fig|1423813.3.peg.39"/>
<keyword evidence="3" id="KW-0119">Carbohydrate metabolism</keyword>
<dbReference type="SUPFAM" id="SSF51445">
    <property type="entry name" value="(Trans)glycosidases"/>
    <property type="match status" value="1"/>
</dbReference>
<evidence type="ECO:0000313" key="7">
    <source>
        <dbReference type="Proteomes" id="UP000051733"/>
    </source>
</evidence>
<comment type="similarity">
    <text evidence="1 4">Belongs to the glycosyl hydrolase 3 family.</text>
</comment>
<dbReference type="SMART" id="SM01217">
    <property type="entry name" value="Fn3_like"/>
    <property type="match status" value="1"/>
</dbReference>
<dbReference type="STRING" id="1423813.FC26_GL000039"/>
<dbReference type="PANTHER" id="PTHR42715">
    <property type="entry name" value="BETA-GLUCOSIDASE"/>
    <property type="match status" value="1"/>
</dbReference>
<keyword evidence="7" id="KW-1185">Reference proteome</keyword>
<dbReference type="Gene3D" id="3.20.20.300">
    <property type="entry name" value="Glycoside hydrolase, family 3, N-terminal domain"/>
    <property type="match status" value="1"/>
</dbReference>
<keyword evidence="2 4" id="KW-0378">Hydrolase</keyword>
<dbReference type="InterPro" id="IPR019800">
    <property type="entry name" value="Glyco_hydro_3_AS"/>
</dbReference>
<evidence type="ECO:0000256" key="2">
    <source>
        <dbReference type="ARBA" id="ARBA00022801"/>
    </source>
</evidence>
<evidence type="ECO:0000256" key="4">
    <source>
        <dbReference type="RuleBase" id="RU361161"/>
    </source>
</evidence>
<dbReference type="InterPro" id="IPR050288">
    <property type="entry name" value="Cellulose_deg_GH3"/>
</dbReference>